<dbReference type="AlphaFoldDB" id="A0A090K301"/>
<keyword evidence="1" id="KW-0805">Transcription regulation</keyword>
<organism evidence="5 7">
    <name type="scientific">Moritella viscosa</name>
    <dbReference type="NCBI Taxonomy" id="80854"/>
    <lineage>
        <taxon>Bacteria</taxon>
        <taxon>Pseudomonadati</taxon>
        <taxon>Pseudomonadota</taxon>
        <taxon>Gammaproteobacteria</taxon>
        <taxon>Alteromonadales</taxon>
        <taxon>Moritellaceae</taxon>
        <taxon>Moritella</taxon>
    </lineage>
</organism>
<dbReference type="PROSITE" id="PS51000">
    <property type="entry name" value="HTH_DEOR_2"/>
    <property type="match status" value="1"/>
</dbReference>
<dbReference type="InterPro" id="IPR014036">
    <property type="entry name" value="DeoR-like_C"/>
</dbReference>
<dbReference type="InterPro" id="IPR036388">
    <property type="entry name" value="WH-like_DNA-bd_sf"/>
</dbReference>
<dbReference type="Gene3D" id="1.10.10.10">
    <property type="entry name" value="Winged helix-like DNA-binding domain superfamily/Winged helix DNA-binding domain"/>
    <property type="match status" value="1"/>
</dbReference>
<dbReference type="RefSeq" id="WP_045108587.1">
    <property type="nucleotide sequence ID" value="NZ_CAWQZC010000153.1"/>
</dbReference>
<dbReference type="PRINTS" id="PR00033">
    <property type="entry name" value="HTHASNC"/>
</dbReference>
<dbReference type="GO" id="GO:0003700">
    <property type="term" value="F:DNA-binding transcription factor activity"/>
    <property type="evidence" value="ECO:0007669"/>
    <property type="project" value="InterPro"/>
</dbReference>
<gene>
    <name evidence="4" type="ORF">MT2528_2699</name>
    <name evidence="5" type="ORF">NVI5450_2883</name>
</gene>
<dbReference type="HOGENOM" id="CLU_060699_0_1_6"/>
<keyword evidence="2" id="KW-0804">Transcription</keyword>
<dbReference type="SMART" id="SM01134">
    <property type="entry name" value="DeoRC"/>
    <property type="match status" value="1"/>
</dbReference>
<keyword evidence="6" id="KW-1185">Reference proteome</keyword>
<dbReference type="SUPFAM" id="SSF100950">
    <property type="entry name" value="NagB/RpiA/CoA transferase-like"/>
    <property type="match status" value="1"/>
</dbReference>
<accession>A0A090K301</accession>
<dbReference type="PATRIC" id="fig|80854.5.peg.93"/>
<reference evidence="4 6" key="1">
    <citation type="submission" date="2016-11" db="EMBL/GenBank/DDBJ databases">
        <authorList>
            <person name="Klemetsen T."/>
        </authorList>
    </citation>
    <scope>NUCLEOTIDE SEQUENCE [LARGE SCALE GENOMIC DNA]</scope>
    <source>
        <strain evidence="4">MT 2528</strain>
    </source>
</reference>
<reference evidence="5 7" key="2">
    <citation type="submission" date="2016-11" db="EMBL/GenBank/DDBJ databases">
        <authorList>
            <person name="Jaros S."/>
            <person name="Januszkiewicz K."/>
            <person name="Wedrychowicz H."/>
        </authorList>
    </citation>
    <scope>NUCLEOTIDE SEQUENCE [LARGE SCALE GENOMIC DNA]</scope>
    <source>
        <strain evidence="5">NVI 5450</strain>
    </source>
</reference>
<dbReference type="EMBL" id="FPLJ01000060">
    <property type="protein sequence ID" value="SGY94037.1"/>
    <property type="molecule type" value="Genomic_DNA"/>
</dbReference>
<dbReference type="InterPro" id="IPR011991">
    <property type="entry name" value="ArsR-like_HTH"/>
</dbReference>
<dbReference type="GeneID" id="61296533"/>
<dbReference type="SUPFAM" id="SSF46785">
    <property type="entry name" value="Winged helix' DNA-binding domain"/>
    <property type="match status" value="1"/>
</dbReference>
<dbReference type="Pfam" id="PF00455">
    <property type="entry name" value="DeoRC"/>
    <property type="match status" value="1"/>
</dbReference>
<dbReference type="Proteomes" id="UP000183794">
    <property type="component" value="Unassembled WGS sequence"/>
</dbReference>
<evidence type="ECO:0000313" key="5">
    <source>
        <dbReference type="EMBL" id="SGZ05270.1"/>
    </source>
</evidence>
<dbReference type="InterPro" id="IPR001034">
    <property type="entry name" value="DeoR_HTH"/>
</dbReference>
<dbReference type="Pfam" id="PF08220">
    <property type="entry name" value="HTH_DeoR"/>
    <property type="match status" value="1"/>
</dbReference>
<dbReference type="CDD" id="cd00090">
    <property type="entry name" value="HTH_ARSR"/>
    <property type="match status" value="1"/>
</dbReference>
<evidence type="ECO:0000313" key="7">
    <source>
        <dbReference type="Proteomes" id="UP000183794"/>
    </source>
</evidence>
<dbReference type="EMBL" id="FPLD01000075">
    <property type="protein sequence ID" value="SGZ05270.1"/>
    <property type="molecule type" value="Genomic_DNA"/>
</dbReference>
<dbReference type="PANTHER" id="PTHR30363:SF59">
    <property type="entry name" value="DEOR FAMILY REGULATORY PROTEIN"/>
    <property type="match status" value="1"/>
</dbReference>
<evidence type="ECO:0000256" key="2">
    <source>
        <dbReference type="ARBA" id="ARBA00023163"/>
    </source>
</evidence>
<proteinExistence type="predicted"/>
<dbReference type="InterPro" id="IPR036390">
    <property type="entry name" value="WH_DNA-bd_sf"/>
</dbReference>
<feature type="domain" description="HTH deoR-type" evidence="3">
    <location>
        <begin position="1"/>
        <end position="56"/>
    </location>
</feature>
<sequence>MQQRHTDIINLVNEKGRASVGEMSNKLGVSEVTIRHDLNKLEKEGFIRRVHGGATPHNTDNVSHRITVNYEHKRKMAMCAASLVEHGETVMIEGGSANALLAKELGKRSDVTIITPSSYIAHLMKETDVKIIVLGGLYQHESESMVGTLTRLCIKHTHFTKAFLGIDGLHPNTGFTSRNMMRADVGVAILEKGAQNIVITDSSKFGQVHNTPLYQFDQVDMVITDEDASLEYVHLLEKHNIKVVK</sequence>
<dbReference type="PRINTS" id="PR00037">
    <property type="entry name" value="HTHLACR"/>
</dbReference>
<evidence type="ECO:0000256" key="1">
    <source>
        <dbReference type="ARBA" id="ARBA00023015"/>
    </source>
</evidence>
<dbReference type="STRING" id="80854.MVIS_0090"/>
<dbReference type="InterPro" id="IPR037171">
    <property type="entry name" value="NagB/RpiA_transferase-like"/>
</dbReference>
<evidence type="ECO:0000313" key="6">
    <source>
        <dbReference type="Proteomes" id="UP000182660"/>
    </source>
</evidence>
<protein>
    <submittedName>
        <fullName evidence="4 5">Regulatory protein</fullName>
    </submittedName>
</protein>
<dbReference type="InterPro" id="IPR050313">
    <property type="entry name" value="Carb_Metab_HTH_regulators"/>
</dbReference>
<name>A0A090K301_9GAMM</name>
<dbReference type="InterPro" id="IPR000485">
    <property type="entry name" value="AsnC-type_HTH_dom"/>
</dbReference>
<dbReference type="OrthoDB" id="5685843at2"/>
<dbReference type="Proteomes" id="UP000182660">
    <property type="component" value="Unassembled WGS sequence"/>
</dbReference>
<dbReference type="KEGG" id="mvs:MVIS_0090"/>
<dbReference type="GO" id="GO:0043565">
    <property type="term" value="F:sequence-specific DNA binding"/>
    <property type="evidence" value="ECO:0007669"/>
    <property type="project" value="InterPro"/>
</dbReference>
<dbReference type="NCBIfam" id="NF040887">
    <property type="entry name" value="trans_reg_YciT"/>
    <property type="match status" value="1"/>
</dbReference>
<evidence type="ECO:0000313" key="4">
    <source>
        <dbReference type="EMBL" id="SGY94037.1"/>
    </source>
</evidence>
<dbReference type="Gene3D" id="3.40.50.1360">
    <property type="match status" value="1"/>
</dbReference>
<evidence type="ECO:0000259" key="3">
    <source>
        <dbReference type="PROSITE" id="PS51000"/>
    </source>
</evidence>
<dbReference type="SMART" id="SM00420">
    <property type="entry name" value="HTH_DEOR"/>
    <property type="match status" value="1"/>
</dbReference>
<dbReference type="PANTHER" id="PTHR30363">
    <property type="entry name" value="HTH-TYPE TRANSCRIPTIONAL REGULATOR SRLR-RELATED"/>
    <property type="match status" value="1"/>
</dbReference>